<feature type="coiled-coil region" evidence="6">
    <location>
        <begin position="634"/>
        <end position="661"/>
    </location>
</feature>
<dbReference type="SMART" id="SM00129">
    <property type="entry name" value="KISc"/>
    <property type="match status" value="1"/>
</dbReference>
<dbReference type="Gene3D" id="1.10.287.1490">
    <property type="match status" value="1"/>
</dbReference>
<dbReference type="InterPro" id="IPR036961">
    <property type="entry name" value="Kinesin_motor_dom_sf"/>
</dbReference>
<sequence length="1624" mass="180899">MATTQRSANRKKKTVPRVAPTLNPKAEIERPPSAASHNSWLGQDIDGDEEIDRVSTPVQRLTPVSGSLTSVRDFENDGLTSGHRPLSPRAPSPGNLLERPITPSSGRLSPLDGIMGKKKSKVMPTEDDLPNVDSVRHTPEPMEAWSDQSMADLNDDTGHRPKTAQKTRSSSRTRTPGEGGHTGSVPSMHSVISVREASEDHRISGVMEGRRSPAVMPSTSARHEEDNRSLVSTTSRSRVTPPQMEHEQQAYVPFVYARDCIARVMEDMKKMKGNHIRIVHEIQDSYRQIEDQTQDQFNGFVINLRSQYKDKVVTFRQVIEVHRKELGSHKSYWEQTLMSLSQRNKELMKEKKRLLIINKVEIERLEKEKVELTSTLTQQTDKEHQHFIATKKELGESNEEKKIIQDELQTEKEEVERLRAELAASKSSSYSSGGDVVVPVVAAMERSASRSSSSRVEVAPVPVVVGSGLGEEERQRLQDEKAEMQDKYIESQKEYVILQSKYASLEGQFQMVAKAASAGDGNKMEEQIESLKNDQESMKQEEEELTEEINTWEEDFKEKNGREPTEEETPMSVRELQTQLDEVQNMQSDLGSKVTTLTAIKEGNIPEPEAVSAPEPIIKTVEVTVPDPTTVAALAAAQKRIAELEAQVKTLQTSLQKEIKKQKKEKTSVARTKKDDKEEKNLRLLLQAVLRQVHEINDEEITPKERVATRLEEAELAKSGLVEGRDKAKEEAEGSQDYDSLNAANQKVLINETDIIALTMIQTGVVPEELGGMMTPQNSWGRGMTPRVIVAGGGGGGGGDGGVSSEEMEELQARITELEEENESLTDSTRELEETKEDMEEKIEDLKARIKELEEEAEGASGAGAGAAAATFAMANLDLDDDDMEGMSGQMTALQMKIDSLEKELLKEKEAHSKTKEEVETLEEEIERLKAEKADNSAGGDAKGEAARAALVAEMALQTKQISGYEKKIEALEQEKLQNIPPDTAKEINSLYNKVKELERQRDAAQKEAIAKTAEASKINVDFSSTQKFLEKEREAPGKHQATLKTKMAEKDKHAKELVVTTEKKFTERLEQNKNQITALEKKVKTLSAAGAVGGAKAGGAKTDAKTEKKIQMLQDQNAALKKQVQEEQARAKQFKDDVKEAKAAGAGDKNATKKIEKQIKDLEKKLEMETKKHEREAKKATEFEAELKTTAKDRDSLKDEVAKLMAQISSLGVAAQEALELKEKCTTLEKENKELQKELKAATDNYNSERVLRKKYYNMVEDMKGKIRVYCRARPLSGSEKERGNFSIIKRPDEYTVDITSTRGQKEFQFDHIFMPENTQAEIFEDTDRLIQSAVDGYNVCIFAYGQTGSGKTFTMIGDKEQKFPGIAPRAFQKVYELIEENKSKFSFRVYTYMLELYNEKLIDLYNKNKGEPPKLDIKKDKKGMVYINGSVIQEAGNSKELYGLFEEGSANRHVASTKMNSESSRSHLVIGVIIESTNLGTGAVVKGKLTLVDLAGSERSAKTGATAEQLKEANSINKSLSALADVISALSSEQSFIPYRNNKLTMLMQDSLGGNAKTLMFVNISPADYNAEETVISLTYASRVKLITNDASKNSDNKEIARLKDVIAKLKKGETLDEEEVE</sequence>
<feature type="compositionally biased region" description="Basic residues" evidence="7">
    <location>
        <begin position="160"/>
        <end position="171"/>
    </location>
</feature>
<keyword evidence="6" id="KW-0175">Coiled coil</keyword>
<feature type="compositionally biased region" description="Basic and acidic residues" evidence="7">
    <location>
        <begin position="196"/>
        <end position="211"/>
    </location>
</feature>
<dbReference type="SUPFAM" id="SSF57997">
    <property type="entry name" value="Tropomyosin"/>
    <property type="match status" value="1"/>
</dbReference>
<feature type="coiled-coil region" evidence="6">
    <location>
        <begin position="348"/>
        <end position="428"/>
    </location>
</feature>
<feature type="compositionally biased region" description="Acidic residues" evidence="7">
    <location>
        <begin position="541"/>
        <end position="553"/>
    </location>
</feature>
<feature type="compositionally biased region" description="Polar residues" evidence="7">
    <location>
        <begin position="56"/>
        <end position="70"/>
    </location>
</feature>
<feature type="compositionally biased region" description="Basic and acidic residues" evidence="7">
    <location>
        <begin position="1132"/>
        <end position="1143"/>
    </location>
</feature>
<keyword evidence="3 5" id="KW-0067">ATP-binding</keyword>
<protein>
    <submittedName>
        <fullName evidence="9">Kinesin-C</fullName>
    </submittedName>
</protein>
<comment type="subcellular location">
    <subcellularLocation>
        <location evidence="1">Cytoplasm</location>
        <location evidence="1">Cytoskeleton</location>
    </subcellularLocation>
</comment>
<keyword evidence="2 5" id="KW-0547">Nucleotide-binding</keyword>
<name>Q9U679_STRPU</name>
<evidence type="ECO:0000256" key="2">
    <source>
        <dbReference type="ARBA" id="ARBA00022741"/>
    </source>
</evidence>
<evidence type="ECO:0000256" key="5">
    <source>
        <dbReference type="PROSITE-ProRule" id="PRU00283"/>
    </source>
</evidence>
<dbReference type="GO" id="GO:0003777">
    <property type="term" value="F:microtubule motor activity"/>
    <property type="evidence" value="ECO:0007669"/>
    <property type="project" value="InterPro"/>
</dbReference>
<dbReference type="Pfam" id="PF00225">
    <property type="entry name" value="Kinesin"/>
    <property type="match status" value="1"/>
</dbReference>
<dbReference type="InterPro" id="IPR019821">
    <property type="entry name" value="Kinesin_motor_CS"/>
</dbReference>
<feature type="region of interest" description="Disordered" evidence="7">
    <location>
        <begin position="1"/>
        <end position="245"/>
    </location>
</feature>
<keyword evidence="5" id="KW-0505">Motor protein</keyword>
<evidence type="ECO:0000256" key="4">
    <source>
        <dbReference type="ARBA" id="ARBA00023212"/>
    </source>
</evidence>
<feature type="region of interest" description="Disordered" evidence="7">
    <location>
        <begin position="819"/>
        <end position="840"/>
    </location>
</feature>
<evidence type="ECO:0000313" key="9">
    <source>
        <dbReference type="EMBL" id="AAF04841.1"/>
    </source>
</evidence>
<feature type="compositionally biased region" description="Basic and acidic residues" evidence="7">
    <location>
        <begin position="554"/>
        <end position="564"/>
    </location>
</feature>
<feature type="domain" description="Kinesin motor" evidence="8">
    <location>
        <begin position="1267"/>
        <end position="1589"/>
    </location>
</feature>
<dbReference type="PANTHER" id="PTHR47972:SF16">
    <property type="entry name" value="KINESIN-LIKE PROTEIN"/>
    <property type="match status" value="1"/>
</dbReference>
<reference evidence="9" key="1">
    <citation type="journal article" date="1999" name="J. Mol. Biol.">
        <title>Identification of kinesin-C, a calmodulin-binding carboxy-terminal kinesin in animal (Strongylocentrotus purpuratus) cells.</title>
        <authorList>
            <person name="Rogers G.C."/>
            <person name="Hart C.L."/>
            <person name="Wedaman K.P."/>
            <person name="Scholey J.M."/>
        </authorList>
    </citation>
    <scope>NUCLEOTIDE SEQUENCE</scope>
</reference>
<keyword evidence="4" id="KW-0206">Cytoskeleton</keyword>
<dbReference type="CDD" id="cd01366">
    <property type="entry name" value="KISc_C_terminal"/>
    <property type="match status" value="1"/>
</dbReference>
<evidence type="ECO:0000256" key="7">
    <source>
        <dbReference type="SAM" id="MobiDB-lite"/>
    </source>
</evidence>
<dbReference type="PRINTS" id="PR00380">
    <property type="entry name" value="KINESINHEAVY"/>
</dbReference>
<organism evidence="9">
    <name type="scientific">Strongylocentrotus purpuratus</name>
    <name type="common">Purple sea urchin</name>
    <dbReference type="NCBI Taxonomy" id="7668"/>
    <lineage>
        <taxon>Eukaryota</taxon>
        <taxon>Metazoa</taxon>
        <taxon>Echinodermata</taxon>
        <taxon>Eleutherozoa</taxon>
        <taxon>Echinozoa</taxon>
        <taxon>Echinoidea</taxon>
        <taxon>Euechinoidea</taxon>
        <taxon>Echinacea</taxon>
        <taxon>Camarodonta</taxon>
        <taxon>Echinidea</taxon>
        <taxon>Strongylocentrotidae</taxon>
        <taxon>Strongylocentrotus</taxon>
    </lineage>
</organism>
<comment type="similarity">
    <text evidence="5">Belongs to the TRAFAC class myosin-kinesin ATPase superfamily. Kinesin family.</text>
</comment>
<feature type="region of interest" description="Disordered" evidence="7">
    <location>
        <begin position="1132"/>
        <end position="1156"/>
    </location>
</feature>
<dbReference type="InterPro" id="IPR027417">
    <property type="entry name" value="P-loop_NTPase"/>
</dbReference>
<feature type="compositionally biased region" description="Basic and acidic residues" evidence="7">
    <location>
        <begin position="1047"/>
        <end position="1056"/>
    </location>
</feature>
<feature type="region of interest" description="Disordered" evidence="7">
    <location>
        <begin position="1030"/>
        <end position="1056"/>
    </location>
</feature>
<evidence type="ECO:0000259" key="8">
    <source>
        <dbReference type="PROSITE" id="PS50067"/>
    </source>
</evidence>
<feature type="binding site" evidence="5">
    <location>
        <begin position="1347"/>
        <end position="1354"/>
    </location>
    <ligand>
        <name>ATP</name>
        <dbReference type="ChEBI" id="CHEBI:30616"/>
    </ligand>
</feature>
<dbReference type="Gene3D" id="3.40.850.10">
    <property type="entry name" value="Kinesin motor domain"/>
    <property type="match status" value="1"/>
</dbReference>
<dbReference type="GO" id="GO:0005524">
    <property type="term" value="F:ATP binding"/>
    <property type="evidence" value="ECO:0007669"/>
    <property type="project" value="UniProtKB-UniRule"/>
</dbReference>
<dbReference type="PROSITE" id="PS50067">
    <property type="entry name" value="KINESIN_MOTOR_2"/>
    <property type="match status" value="1"/>
</dbReference>
<feature type="compositionally biased region" description="Low complexity" evidence="7">
    <location>
        <begin position="229"/>
        <end position="240"/>
    </location>
</feature>
<evidence type="ECO:0000256" key="3">
    <source>
        <dbReference type="ARBA" id="ARBA00022840"/>
    </source>
</evidence>
<dbReference type="GeneID" id="373208"/>
<proteinExistence type="evidence at transcript level"/>
<dbReference type="PANTHER" id="PTHR47972">
    <property type="entry name" value="KINESIN-LIKE PROTEIN KLP-3"/>
    <property type="match status" value="1"/>
</dbReference>
<keyword evidence="4" id="KW-0963">Cytoplasm</keyword>
<dbReference type="PROSITE" id="PS00411">
    <property type="entry name" value="KINESIN_MOTOR_1"/>
    <property type="match status" value="1"/>
</dbReference>
<dbReference type="InterPro" id="IPR027640">
    <property type="entry name" value="Kinesin-like_fam"/>
</dbReference>
<accession>Q9U679</accession>
<dbReference type="FunFam" id="3.40.850.10:FF:000301">
    <property type="entry name" value="Uncharacterized protein"/>
    <property type="match status" value="1"/>
</dbReference>
<dbReference type="HOGENOM" id="CLU_261771_0_0_1"/>
<dbReference type="GO" id="GO:0007018">
    <property type="term" value="P:microtubule-based movement"/>
    <property type="evidence" value="ECO:0007669"/>
    <property type="project" value="InterPro"/>
</dbReference>
<dbReference type="OrthoDB" id="3176171at2759"/>
<dbReference type="GO" id="GO:0008017">
    <property type="term" value="F:microtubule binding"/>
    <property type="evidence" value="ECO:0007669"/>
    <property type="project" value="InterPro"/>
</dbReference>
<evidence type="ECO:0000256" key="6">
    <source>
        <dbReference type="SAM" id="Coils"/>
    </source>
</evidence>
<dbReference type="GO" id="GO:0005856">
    <property type="term" value="C:cytoskeleton"/>
    <property type="evidence" value="ECO:0007669"/>
    <property type="project" value="UniProtKB-SubCell"/>
</dbReference>
<dbReference type="SUPFAM" id="SSF52540">
    <property type="entry name" value="P-loop containing nucleoside triphosphate hydrolases"/>
    <property type="match status" value="1"/>
</dbReference>
<dbReference type="InterPro" id="IPR001752">
    <property type="entry name" value="Kinesin_motor_dom"/>
</dbReference>
<feature type="region of interest" description="Disordered" evidence="7">
    <location>
        <begin position="532"/>
        <end position="574"/>
    </location>
</feature>
<dbReference type="EMBL" id="AF191095">
    <property type="protein sequence ID" value="AAF04841.1"/>
    <property type="molecule type" value="mRNA"/>
</dbReference>
<evidence type="ECO:0000256" key="1">
    <source>
        <dbReference type="ARBA" id="ARBA00004245"/>
    </source>
</evidence>